<evidence type="ECO:0000259" key="1">
    <source>
        <dbReference type="Pfam" id="PF01243"/>
    </source>
</evidence>
<dbReference type="Pfam" id="PF01243">
    <property type="entry name" value="PNPOx_N"/>
    <property type="match status" value="1"/>
</dbReference>
<dbReference type="EMBL" id="FRBN01000016">
    <property type="protein sequence ID" value="SHL50280.1"/>
    <property type="molecule type" value="Genomic_DNA"/>
</dbReference>
<name>A0A1M7B5L4_9RHOB</name>
<feature type="domain" description="Pyridoxamine 5'-phosphate oxidase N-terminal" evidence="1">
    <location>
        <begin position="4"/>
        <end position="104"/>
    </location>
</feature>
<accession>A0A1M7B5L4</accession>
<reference evidence="3" key="1">
    <citation type="submission" date="2016-11" db="EMBL/GenBank/DDBJ databases">
        <authorList>
            <person name="Varghese N."/>
            <person name="Submissions S."/>
        </authorList>
    </citation>
    <scope>NUCLEOTIDE SEQUENCE [LARGE SCALE GENOMIC DNA]</scope>
    <source>
        <strain evidence="3">DSM 29327</strain>
    </source>
</reference>
<dbReference type="PANTHER" id="PTHR40660:SF1">
    <property type="entry name" value="5'-PHOSPHATE OXIDASE PUTATIVE DOMAIN-CONTAINING PROTEIN-RELATED"/>
    <property type="match status" value="1"/>
</dbReference>
<dbReference type="RefSeq" id="WP_073198927.1">
    <property type="nucleotide sequence ID" value="NZ_FRBN01000016.1"/>
</dbReference>
<dbReference type="InterPro" id="IPR012349">
    <property type="entry name" value="Split_barrel_FMN-bd"/>
</dbReference>
<dbReference type="SUPFAM" id="SSF50475">
    <property type="entry name" value="FMN-binding split barrel"/>
    <property type="match status" value="1"/>
</dbReference>
<dbReference type="OrthoDB" id="7867371at2"/>
<gene>
    <name evidence="2" type="ORF">SAMN05444414_11672</name>
</gene>
<dbReference type="AlphaFoldDB" id="A0A1M7B5L4"/>
<dbReference type="Gene3D" id="2.30.110.10">
    <property type="entry name" value="Electron Transport, Fmn-binding Protein, Chain A"/>
    <property type="match status" value="1"/>
</dbReference>
<dbReference type="PANTHER" id="PTHR40660">
    <property type="entry name" value="5'-PHOSPHATE OXIDASE PUTATIVE DOMAIN-CONTAINING PROTEIN-RELATED"/>
    <property type="match status" value="1"/>
</dbReference>
<dbReference type="InterPro" id="IPR011576">
    <property type="entry name" value="Pyridox_Oxase_N"/>
</dbReference>
<evidence type="ECO:0000313" key="2">
    <source>
        <dbReference type="EMBL" id="SHL50280.1"/>
    </source>
</evidence>
<organism evidence="2 3">
    <name type="scientific">Roseovarius marisflavi</name>
    <dbReference type="NCBI Taxonomy" id="1054996"/>
    <lineage>
        <taxon>Bacteria</taxon>
        <taxon>Pseudomonadati</taxon>
        <taxon>Pseudomonadota</taxon>
        <taxon>Alphaproteobacteria</taxon>
        <taxon>Rhodobacterales</taxon>
        <taxon>Roseobacteraceae</taxon>
        <taxon>Roseovarius</taxon>
    </lineage>
</organism>
<proteinExistence type="predicted"/>
<dbReference type="Proteomes" id="UP000184191">
    <property type="component" value="Unassembled WGS sequence"/>
</dbReference>
<sequence length="151" mass="16703">MPLNDTAKALIARFPLGFVATVTPEGWPAVSPKGTFLVLDDDTIGFGEIRSPGTMRNLAQLAQTEVNFIDQWTRKGIRVRGTTRVVTPGGEFDALIGKWRAVWGDLAERINALVLIRAEHVKPMTTPPYDDGVSEADMIALYKQKFSEIYP</sequence>
<dbReference type="STRING" id="1054996.SAMN05444414_11672"/>
<protein>
    <recommendedName>
        <fullName evidence="1">Pyridoxamine 5'-phosphate oxidase N-terminal domain-containing protein</fullName>
    </recommendedName>
</protein>
<evidence type="ECO:0000313" key="3">
    <source>
        <dbReference type="Proteomes" id="UP000184191"/>
    </source>
</evidence>
<keyword evidence="3" id="KW-1185">Reference proteome</keyword>